<gene>
    <name evidence="1" type="ORF">CJF59_13330</name>
</gene>
<organism evidence="1 2">
    <name type="scientific">Acetobacter pomorum</name>
    <dbReference type="NCBI Taxonomy" id="65959"/>
    <lineage>
        <taxon>Bacteria</taxon>
        <taxon>Pseudomonadati</taxon>
        <taxon>Pseudomonadota</taxon>
        <taxon>Alphaproteobacteria</taxon>
        <taxon>Acetobacterales</taxon>
        <taxon>Acetobacteraceae</taxon>
        <taxon>Acetobacter</taxon>
    </lineage>
</organism>
<sequence>MTNKIETSYDPFADVLYLSVGHPERAVSHQDSFGLVWRNKIGADAPFAVTIIDFKDIWAKERRSQLVNEIAHKLNISARDVEENLPH</sequence>
<accession>A0AAN1PJC8</accession>
<evidence type="ECO:0000313" key="1">
    <source>
        <dbReference type="EMBL" id="AXN01421.1"/>
    </source>
</evidence>
<dbReference type="Proteomes" id="UP000256572">
    <property type="component" value="Chromosome"/>
</dbReference>
<reference evidence="1 2" key="2">
    <citation type="submission" date="2018-08" db="EMBL/GenBank/DDBJ databases">
        <title>Acetobacter oryzifermentans sp. nov., isolated from Korea traditional vinegar and reclassification of Acetobacter pasteurianus subsp. ascendens (Henneberg 1898) as Acetobacter ascendens comb. nov.</title>
        <authorList>
            <person name="Cho G.Y."/>
            <person name="Lee S.H."/>
        </authorList>
    </citation>
    <scope>NUCLEOTIDE SEQUENCE [LARGE SCALE GENOMIC DNA]</scope>
    <source>
        <strain evidence="1 2">SH</strain>
    </source>
</reference>
<proteinExistence type="predicted"/>
<dbReference type="AlphaFoldDB" id="A0AAN1PJC8"/>
<reference evidence="1 2" key="1">
    <citation type="submission" date="2017-09" db="EMBL/GenBank/DDBJ databases">
        <authorList>
            <person name="Kim K.H."/>
            <person name="Chun B.H."/>
            <person name="Han G.S."/>
            <person name="Hyun S.G."/>
            <person name="Jeon C.O."/>
        </authorList>
    </citation>
    <scope>NUCLEOTIDE SEQUENCE [LARGE SCALE GENOMIC DNA]</scope>
    <source>
        <strain evidence="1 2">SH</strain>
    </source>
</reference>
<dbReference type="RefSeq" id="WP_089178492.1">
    <property type="nucleotide sequence ID" value="NZ_CP023189.1"/>
</dbReference>
<evidence type="ECO:0008006" key="3">
    <source>
        <dbReference type="Google" id="ProtNLM"/>
    </source>
</evidence>
<dbReference type="EMBL" id="CP023189">
    <property type="protein sequence ID" value="AXN01421.1"/>
    <property type="molecule type" value="Genomic_DNA"/>
</dbReference>
<protein>
    <recommendedName>
        <fullName evidence="3">DUF2283 domain-containing protein</fullName>
    </recommendedName>
</protein>
<name>A0AAN1PJC8_9PROT</name>
<evidence type="ECO:0000313" key="2">
    <source>
        <dbReference type="Proteomes" id="UP000256572"/>
    </source>
</evidence>